<evidence type="ECO:0000256" key="3">
    <source>
        <dbReference type="ARBA" id="ARBA00022448"/>
    </source>
</evidence>
<dbReference type="RefSeq" id="WP_316655973.1">
    <property type="nucleotide sequence ID" value="NZ_CATYWO010000001.1"/>
</dbReference>
<dbReference type="Pfam" id="PF09084">
    <property type="entry name" value="NMT1"/>
    <property type="match status" value="1"/>
</dbReference>
<accession>A0ABM9J3B0</accession>
<dbReference type="SUPFAM" id="SSF53850">
    <property type="entry name" value="Periplasmic binding protein-like II"/>
    <property type="match status" value="1"/>
</dbReference>
<evidence type="ECO:0000313" key="7">
    <source>
        <dbReference type="EMBL" id="CAJ0781010.1"/>
    </source>
</evidence>
<comment type="subcellular location">
    <subcellularLocation>
        <location evidence="1">Periplasm</location>
    </subcellularLocation>
</comment>
<dbReference type="PANTHER" id="PTHR30024">
    <property type="entry name" value="ALIPHATIC SULFONATES-BINDING PROTEIN-RELATED"/>
    <property type="match status" value="1"/>
</dbReference>
<evidence type="ECO:0000256" key="4">
    <source>
        <dbReference type="ARBA" id="ARBA00022729"/>
    </source>
</evidence>
<evidence type="ECO:0000256" key="5">
    <source>
        <dbReference type="SAM" id="SignalP"/>
    </source>
</evidence>
<reference evidence="7 8" key="1">
    <citation type="submission" date="2023-07" db="EMBL/GenBank/DDBJ databases">
        <authorList>
            <person name="Peeters C."/>
        </authorList>
    </citation>
    <scope>NUCLEOTIDE SEQUENCE [LARGE SCALE GENOMIC DNA]</scope>
    <source>
        <strain evidence="7 8">LMG 7141</strain>
    </source>
</reference>
<dbReference type="SMART" id="SM00062">
    <property type="entry name" value="PBPb"/>
    <property type="match status" value="1"/>
</dbReference>
<comment type="similarity">
    <text evidence="2">Belongs to the bacterial solute-binding protein SsuA/TauA family.</text>
</comment>
<evidence type="ECO:0000259" key="6">
    <source>
        <dbReference type="SMART" id="SM00062"/>
    </source>
</evidence>
<dbReference type="InterPro" id="IPR015168">
    <property type="entry name" value="SsuA/THI5"/>
</dbReference>
<gene>
    <name evidence="7" type="primary">ssuA_1</name>
    <name evidence="7" type="ORF">LMG7141_01093</name>
</gene>
<evidence type="ECO:0000256" key="1">
    <source>
        <dbReference type="ARBA" id="ARBA00004418"/>
    </source>
</evidence>
<proteinExistence type="inferred from homology"/>
<feature type="signal peptide" evidence="5">
    <location>
        <begin position="1"/>
        <end position="28"/>
    </location>
</feature>
<sequence>MTTHSPLRRTLNIAVALLATVGVSAAFANSDAPPPTAGKQLRIGYQKYGTLTVLKTRGTLDKRLAAQGIEVKWTEFPAGPQLLEGLNVGAIDFGTTGEAPTIFALAAGAHLVYVGNQPPAPAGEAIIVPKNSPLKSVADLKGKRVAFNKGSNVHYLLVKLLEKANVPYSDIQPVNLTPADARAAFERGAIDAWVIWDPFFAAAEQQLGARVLADGTGVVNNSQYFLASKGYASARPDVLNIVLDELKKTDTWAAAHATDVATILGPQLGLEPAVVARSVSRIAYGIQPVGAEALADQQRIADTFHALKLIPRPVKVADAAWQPTTQQAAR</sequence>
<comment type="caution">
    <text evidence="7">The sequence shown here is derived from an EMBL/GenBank/DDBJ whole genome shotgun (WGS) entry which is preliminary data.</text>
</comment>
<dbReference type="EMBL" id="CATYWO010000001">
    <property type="protein sequence ID" value="CAJ0781010.1"/>
    <property type="molecule type" value="Genomic_DNA"/>
</dbReference>
<dbReference type="InterPro" id="IPR001638">
    <property type="entry name" value="Solute-binding_3/MltF_N"/>
</dbReference>
<dbReference type="NCBIfam" id="NF008588">
    <property type="entry name" value="PRK11553.1"/>
    <property type="match status" value="1"/>
</dbReference>
<name>A0ABM9J3B0_9RALS</name>
<dbReference type="Gene3D" id="3.40.190.10">
    <property type="entry name" value="Periplasmic binding protein-like II"/>
    <property type="match status" value="2"/>
</dbReference>
<keyword evidence="8" id="KW-1185">Reference proteome</keyword>
<dbReference type="NCBIfam" id="TIGR01728">
    <property type="entry name" value="SsuA_fam"/>
    <property type="match status" value="1"/>
</dbReference>
<dbReference type="CDD" id="cd13557">
    <property type="entry name" value="PBP2_SsuA"/>
    <property type="match status" value="1"/>
</dbReference>
<keyword evidence="3" id="KW-0813">Transport</keyword>
<evidence type="ECO:0000313" key="8">
    <source>
        <dbReference type="Proteomes" id="UP001189616"/>
    </source>
</evidence>
<dbReference type="Proteomes" id="UP001189616">
    <property type="component" value="Unassembled WGS sequence"/>
</dbReference>
<dbReference type="PANTHER" id="PTHR30024:SF42">
    <property type="entry name" value="ALIPHATIC SULFONATES-BINDING PROTEIN-RELATED"/>
    <property type="match status" value="1"/>
</dbReference>
<feature type="domain" description="Solute-binding protein family 3/N-terminal" evidence="6">
    <location>
        <begin position="40"/>
        <end position="260"/>
    </location>
</feature>
<feature type="chain" id="PRO_5045743291" evidence="5">
    <location>
        <begin position="29"/>
        <end position="330"/>
    </location>
</feature>
<organism evidence="7 8">
    <name type="scientific">Ralstonia condita</name>
    <dbReference type="NCBI Taxonomy" id="3058600"/>
    <lineage>
        <taxon>Bacteria</taxon>
        <taxon>Pseudomonadati</taxon>
        <taxon>Pseudomonadota</taxon>
        <taxon>Betaproteobacteria</taxon>
        <taxon>Burkholderiales</taxon>
        <taxon>Burkholderiaceae</taxon>
        <taxon>Ralstonia</taxon>
    </lineage>
</organism>
<dbReference type="InterPro" id="IPR010067">
    <property type="entry name" value="ABC_SsuA_sub-bd"/>
</dbReference>
<evidence type="ECO:0000256" key="2">
    <source>
        <dbReference type="ARBA" id="ARBA00010742"/>
    </source>
</evidence>
<keyword evidence="4 5" id="KW-0732">Signal</keyword>
<protein>
    <submittedName>
        <fullName evidence="7">Aliphatic sulfonates-binding protein</fullName>
    </submittedName>
</protein>